<dbReference type="KEGG" id="afs:AFR_24830"/>
<dbReference type="Pfam" id="PF23539">
    <property type="entry name" value="DUF7134"/>
    <property type="match status" value="1"/>
</dbReference>
<sequence length="783" mass="82050">MKRIPVWLLPLALAVVQLAVWPGVPLLLDDRLSGLAVATGVTLTLVVAGALLWRRSSPLTVLAIVVVAITVGTFGVPQDALLTISLADLIVLFGVAVLRPARLTFGVTAGVIAWQSVLIVVATADTDPEYPFEIAMVVVVYATVVAFGRARRRWHRERAEAAVRLAEAEDRRAQAADTERHRLARELHDVTAHHLTSIVVIASAAQRLGDTRPDLVAEARDFAARTGRETLDALHRLVALLRLPDERPGPAALRLAELAEGFRLLGQQVTVRTDPGELPSPATEAAVGITREALTNTLRYAPGSAVRIELTAVPGGTELIVDDDGARAEGVADLGSGRGVAGMRERATALGGTLTAGPRAGGGWRVRALLPQAGAVAAVRRRWRPGAEHVIDFFVLGLVLLLPVGSLLVDDDPDVDQASLPLLLLLVLAHAAPLVWRRRRPWGVLAVVAATSWAWPALIVADLVAPSLGWVMLTGLSAETAAVYAVARYGRRPGLSGLSIPAALVPMALATGATLALDPGPDDAGVPLAAVIVIMAIVTGIPFGLTVTAAWLAGYLARRRHTRVLTQEYDAVAASTFHAIAAAGAERARVAAGLREAVLRDTERVATAAADGDLDQVLESARAALDAMRGLLNGLREEPDANRDAQGRDPQPTTAALPGLADRWRGGGRQVHLDIRGAGRKLPADVDLSAFRVLELLLAGDTGPVAVWADLTGDPLRLAVRPMPPDEGGEVSAGLRARLAAVGGSMGTAADGQPEILLPAPHPDGTRPVEATADEEVASSPSA</sequence>
<dbReference type="STRING" id="1246995.AFR_24830"/>
<keyword evidence="11" id="KW-0812">Transmembrane</keyword>
<keyword evidence="15" id="KW-1185">Reference proteome</keyword>
<keyword evidence="4" id="KW-0808">Transferase</keyword>
<feature type="transmembrane region" description="Helical" evidence="11">
    <location>
        <begin position="443"/>
        <end position="461"/>
    </location>
</feature>
<evidence type="ECO:0000256" key="4">
    <source>
        <dbReference type="ARBA" id="ARBA00022679"/>
    </source>
</evidence>
<name>U5W2J3_9ACTN</name>
<dbReference type="AlphaFoldDB" id="U5W2J3"/>
<feature type="domain" description="Signal transduction histidine kinase subgroup 3 dimerisation and phosphoacceptor" evidence="12">
    <location>
        <begin position="179"/>
        <end position="245"/>
    </location>
</feature>
<feature type="transmembrane region" description="Helical" evidence="11">
    <location>
        <begin position="467"/>
        <end position="486"/>
    </location>
</feature>
<keyword evidence="11" id="KW-1133">Transmembrane helix</keyword>
<keyword evidence="11" id="KW-0472">Membrane</keyword>
<organism evidence="14 15">
    <name type="scientific">Actinoplanes friuliensis DSM 7358</name>
    <dbReference type="NCBI Taxonomy" id="1246995"/>
    <lineage>
        <taxon>Bacteria</taxon>
        <taxon>Bacillati</taxon>
        <taxon>Actinomycetota</taxon>
        <taxon>Actinomycetes</taxon>
        <taxon>Micromonosporales</taxon>
        <taxon>Micromonosporaceae</taxon>
        <taxon>Actinoplanes</taxon>
    </lineage>
</organism>
<dbReference type="GO" id="GO:0005524">
    <property type="term" value="F:ATP binding"/>
    <property type="evidence" value="ECO:0007669"/>
    <property type="project" value="UniProtKB-KW"/>
</dbReference>
<keyword evidence="3" id="KW-0597">Phosphoprotein</keyword>
<evidence type="ECO:0000256" key="9">
    <source>
        <dbReference type="SAM" id="Coils"/>
    </source>
</evidence>
<dbReference type="SUPFAM" id="SSF55874">
    <property type="entry name" value="ATPase domain of HSP90 chaperone/DNA topoisomerase II/histidine kinase"/>
    <property type="match status" value="1"/>
</dbReference>
<dbReference type="InterPro" id="IPR011712">
    <property type="entry name" value="Sig_transdc_His_kin_sub3_dim/P"/>
</dbReference>
<keyword evidence="9" id="KW-0175">Coiled coil</keyword>
<feature type="transmembrane region" description="Helical" evidence="11">
    <location>
        <begin position="105"/>
        <end position="124"/>
    </location>
</feature>
<feature type="coiled-coil region" evidence="9">
    <location>
        <begin position="151"/>
        <end position="178"/>
    </location>
</feature>
<dbReference type="OrthoDB" id="4299820at2"/>
<evidence type="ECO:0000256" key="1">
    <source>
        <dbReference type="ARBA" id="ARBA00000085"/>
    </source>
</evidence>
<evidence type="ECO:0000256" key="2">
    <source>
        <dbReference type="ARBA" id="ARBA00012438"/>
    </source>
</evidence>
<dbReference type="RefSeq" id="WP_023363822.1">
    <property type="nucleotide sequence ID" value="NC_022657.1"/>
</dbReference>
<dbReference type="Gene3D" id="1.20.5.1930">
    <property type="match status" value="1"/>
</dbReference>
<dbReference type="EC" id="2.7.13.3" evidence="2"/>
<keyword evidence="6 14" id="KW-0418">Kinase</keyword>
<dbReference type="Proteomes" id="UP000017746">
    <property type="component" value="Chromosome"/>
</dbReference>
<feature type="region of interest" description="Disordered" evidence="10">
    <location>
        <begin position="746"/>
        <end position="783"/>
    </location>
</feature>
<feature type="transmembrane region" description="Helical" evidence="11">
    <location>
        <begin position="81"/>
        <end position="98"/>
    </location>
</feature>
<keyword evidence="7" id="KW-0067">ATP-binding</keyword>
<dbReference type="GO" id="GO:0046983">
    <property type="term" value="F:protein dimerization activity"/>
    <property type="evidence" value="ECO:0007669"/>
    <property type="project" value="InterPro"/>
</dbReference>
<dbReference type="CDD" id="cd16917">
    <property type="entry name" value="HATPase_UhpB-NarQ-NarX-like"/>
    <property type="match status" value="1"/>
</dbReference>
<dbReference type="GO" id="GO:0016020">
    <property type="term" value="C:membrane"/>
    <property type="evidence" value="ECO:0007669"/>
    <property type="project" value="InterPro"/>
</dbReference>
<gene>
    <name evidence="14" type="ORF">AFR_24830</name>
</gene>
<evidence type="ECO:0000256" key="5">
    <source>
        <dbReference type="ARBA" id="ARBA00022741"/>
    </source>
</evidence>
<feature type="transmembrane region" description="Helical" evidence="11">
    <location>
        <begin position="390"/>
        <end position="408"/>
    </location>
</feature>
<feature type="transmembrane region" description="Helical" evidence="11">
    <location>
        <begin position="59"/>
        <end position="75"/>
    </location>
</feature>
<dbReference type="InterPro" id="IPR055558">
    <property type="entry name" value="DUF7134"/>
</dbReference>
<evidence type="ECO:0000313" key="15">
    <source>
        <dbReference type="Proteomes" id="UP000017746"/>
    </source>
</evidence>
<proteinExistence type="predicted"/>
<dbReference type="PANTHER" id="PTHR24421:SF10">
    <property type="entry name" value="NITRATE_NITRITE SENSOR PROTEIN NARQ"/>
    <property type="match status" value="1"/>
</dbReference>
<feature type="transmembrane region" description="Helical" evidence="11">
    <location>
        <begin position="498"/>
        <end position="517"/>
    </location>
</feature>
<evidence type="ECO:0000256" key="3">
    <source>
        <dbReference type="ARBA" id="ARBA00022553"/>
    </source>
</evidence>
<feature type="transmembrane region" description="Helical" evidence="11">
    <location>
        <begin position="420"/>
        <end position="436"/>
    </location>
</feature>
<dbReference type="Gene3D" id="3.30.565.10">
    <property type="entry name" value="Histidine kinase-like ATPase, C-terminal domain"/>
    <property type="match status" value="1"/>
</dbReference>
<dbReference type="PATRIC" id="fig|1246995.3.peg.5030"/>
<evidence type="ECO:0000313" key="14">
    <source>
        <dbReference type="EMBL" id="AGZ43232.1"/>
    </source>
</evidence>
<evidence type="ECO:0000259" key="13">
    <source>
        <dbReference type="Pfam" id="PF23539"/>
    </source>
</evidence>
<protein>
    <recommendedName>
        <fullName evidence="2">histidine kinase</fullName>
        <ecNumber evidence="2">2.7.13.3</ecNumber>
    </recommendedName>
</protein>
<reference evidence="14 15" key="1">
    <citation type="journal article" date="2014" name="J. Biotechnol.">
        <title>Complete genome sequence of the actinobacterium Actinoplanes friuliensis HAG 010964, producer of the lipopeptide antibiotic friulimycin.</title>
        <authorList>
            <person name="Ruckert C."/>
            <person name="Szczepanowski R."/>
            <person name="Albersmeier A."/>
            <person name="Goesmann A."/>
            <person name="Fischer N."/>
            <person name="Steinkamper A."/>
            <person name="Puhler A."/>
            <person name="Biener R."/>
            <person name="Schwartz D."/>
            <person name="Kalinowski J."/>
        </authorList>
    </citation>
    <scope>NUCLEOTIDE SEQUENCE [LARGE SCALE GENOMIC DNA]</scope>
    <source>
        <strain evidence="14 15">DSM 7358</strain>
    </source>
</reference>
<feature type="domain" description="DUF7134" evidence="13">
    <location>
        <begin position="382"/>
        <end position="561"/>
    </location>
</feature>
<dbReference type="EMBL" id="CP006272">
    <property type="protein sequence ID" value="AGZ43232.1"/>
    <property type="molecule type" value="Genomic_DNA"/>
</dbReference>
<evidence type="ECO:0000256" key="6">
    <source>
        <dbReference type="ARBA" id="ARBA00022777"/>
    </source>
</evidence>
<feature type="transmembrane region" description="Helical" evidence="11">
    <location>
        <begin position="130"/>
        <end position="148"/>
    </location>
</feature>
<evidence type="ECO:0000256" key="10">
    <source>
        <dbReference type="SAM" id="MobiDB-lite"/>
    </source>
</evidence>
<evidence type="ECO:0000256" key="7">
    <source>
        <dbReference type="ARBA" id="ARBA00022840"/>
    </source>
</evidence>
<evidence type="ECO:0000256" key="11">
    <source>
        <dbReference type="SAM" id="Phobius"/>
    </source>
</evidence>
<feature type="region of interest" description="Disordered" evidence="10">
    <location>
        <begin position="636"/>
        <end position="661"/>
    </location>
</feature>
<feature type="compositionally biased region" description="Basic and acidic residues" evidence="10">
    <location>
        <begin position="636"/>
        <end position="647"/>
    </location>
</feature>
<dbReference type="HOGENOM" id="CLU_357776_0_0_11"/>
<comment type="catalytic activity">
    <reaction evidence="1">
        <text>ATP + protein L-histidine = ADP + protein N-phospho-L-histidine.</text>
        <dbReference type="EC" id="2.7.13.3"/>
    </reaction>
</comment>
<dbReference type="InterPro" id="IPR036890">
    <property type="entry name" value="HATPase_C_sf"/>
</dbReference>
<dbReference type="eggNOG" id="COG4585">
    <property type="taxonomic scope" value="Bacteria"/>
</dbReference>
<accession>U5W2J3</accession>
<keyword evidence="5" id="KW-0547">Nucleotide-binding</keyword>
<dbReference type="GO" id="GO:0000155">
    <property type="term" value="F:phosphorelay sensor kinase activity"/>
    <property type="evidence" value="ECO:0007669"/>
    <property type="project" value="InterPro"/>
</dbReference>
<keyword evidence="8" id="KW-0902">Two-component regulatory system</keyword>
<dbReference type="PANTHER" id="PTHR24421">
    <property type="entry name" value="NITRATE/NITRITE SENSOR PROTEIN NARX-RELATED"/>
    <property type="match status" value="1"/>
</dbReference>
<evidence type="ECO:0000259" key="12">
    <source>
        <dbReference type="Pfam" id="PF07730"/>
    </source>
</evidence>
<feature type="transmembrane region" description="Helical" evidence="11">
    <location>
        <begin position="34"/>
        <end position="52"/>
    </location>
</feature>
<evidence type="ECO:0000256" key="8">
    <source>
        <dbReference type="ARBA" id="ARBA00023012"/>
    </source>
</evidence>
<dbReference type="Pfam" id="PF07730">
    <property type="entry name" value="HisKA_3"/>
    <property type="match status" value="1"/>
</dbReference>
<dbReference type="InterPro" id="IPR050482">
    <property type="entry name" value="Sensor_HK_TwoCompSys"/>
</dbReference>
<feature type="transmembrane region" description="Helical" evidence="11">
    <location>
        <begin position="529"/>
        <end position="553"/>
    </location>
</feature>